<comment type="subcellular location">
    <subcellularLocation>
        <location evidence="1 10">Endoplasmic reticulum membrane</location>
        <topology evidence="1 10">Multi-pass membrane protein</topology>
    </subcellularLocation>
</comment>
<protein>
    <recommendedName>
        <fullName evidence="10">Mannosyltransferase</fullName>
        <ecNumber evidence="10">2.4.1.-</ecNumber>
    </recommendedName>
</protein>
<sequence length="554" mass="64766">MTSQRDPKEQERQSTSPPIAESTWTSRLFIVTVCVLFRWWNAYLTRTYDNPDEYWQAPEVAHRLVFGYGYLTWEWTYHIRSFFHPLVFASIYKCLAWCHWDSPSLLITAPRYFQATISAFGDVATYTLAKKIYGNHLAPFILFVTLSSWFNFLMAPRTLSNTMETIFTVIAMKSWPFPGTETETTIHWLSDYRKSLFWASLACITRPTNALIWGFLGLQLLYHTPSSNHQRWMVLANAVLILSILLMLNVIVDTYFYTGYLPQFRSFRYQDLVFVPWTFIKTNVFQSIAIFYGAHPFHWYVTQGLPLMLLSFLPLTVIGMVTATPATSTTATAIVSSSLKQLVLWVVFVYSLLSHKEFRFIYPIFPLLMIFTAHGLLITWQKLGAHVKRRWCLVIMLWLTQLVLALYVSLWHQRGVMDVMIWLRQQPPMSVGFLMPCHSTPWHSVMHQIDRKDDDMMWFLTCEPPLQTTLSENSNNYLDQAALFYRDPVTFLSNFSPHPWPNMLVMFEHLLAQPGITHLLLQEKGYVECQRFFNSHVHWDKRRKGDVVVLCASL</sequence>
<evidence type="ECO:0000256" key="9">
    <source>
        <dbReference type="ARBA" id="ARBA00024708"/>
    </source>
</evidence>
<evidence type="ECO:0000256" key="5">
    <source>
        <dbReference type="ARBA" id="ARBA00022692"/>
    </source>
</evidence>
<dbReference type="GO" id="GO:0000026">
    <property type="term" value="F:alpha-1,2-mannosyltransferase activity"/>
    <property type="evidence" value="ECO:0007669"/>
    <property type="project" value="TreeGrafter"/>
</dbReference>
<comment type="function">
    <text evidence="9">Mannosyltransferase involved in glycosylphosphatidylinositol-anchor biosynthesis. Transfers the third mannose to Man2-GlcN-acyl-PI during GPI precursor assembly.</text>
</comment>
<keyword evidence="3 10" id="KW-0328">Glycosyltransferase</keyword>
<feature type="transmembrane region" description="Helical" evidence="10">
    <location>
        <begin position="272"/>
        <end position="293"/>
    </location>
</feature>
<organism evidence="11 12">
    <name type="scientific">Absidia repens</name>
    <dbReference type="NCBI Taxonomy" id="90262"/>
    <lineage>
        <taxon>Eukaryota</taxon>
        <taxon>Fungi</taxon>
        <taxon>Fungi incertae sedis</taxon>
        <taxon>Mucoromycota</taxon>
        <taxon>Mucoromycotina</taxon>
        <taxon>Mucoromycetes</taxon>
        <taxon>Mucorales</taxon>
        <taxon>Cunninghamellaceae</taxon>
        <taxon>Absidia</taxon>
    </lineage>
</organism>
<evidence type="ECO:0000256" key="7">
    <source>
        <dbReference type="ARBA" id="ARBA00022989"/>
    </source>
</evidence>
<evidence type="ECO:0000256" key="8">
    <source>
        <dbReference type="ARBA" id="ARBA00023136"/>
    </source>
</evidence>
<keyword evidence="6 10" id="KW-0256">Endoplasmic reticulum</keyword>
<evidence type="ECO:0000256" key="2">
    <source>
        <dbReference type="ARBA" id="ARBA00006065"/>
    </source>
</evidence>
<keyword evidence="8 10" id="KW-0472">Membrane</keyword>
<evidence type="ECO:0000256" key="4">
    <source>
        <dbReference type="ARBA" id="ARBA00022679"/>
    </source>
</evidence>
<evidence type="ECO:0000313" key="11">
    <source>
        <dbReference type="EMBL" id="ORZ11528.1"/>
    </source>
</evidence>
<evidence type="ECO:0000256" key="6">
    <source>
        <dbReference type="ARBA" id="ARBA00022824"/>
    </source>
</evidence>
<keyword evidence="7 10" id="KW-1133">Transmembrane helix</keyword>
<proteinExistence type="inferred from homology"/>
<evidence type="ECO:0000256" key="10">
    <source>
        <dbReference type="RuleBase" id="RU363075"/>
    </source>
</evidence>
<keyword evidence="4 11" id="KW-0808">Transferase</keyword>
<feature type="transmembrane region" description="Helical" evidence="10">
    <location>
        <begin position="360"/>
        <end position="381"/>
    </location>
</feature>
<name>A0A1X2I8L3_9FUNG</name>
<dbReference type="EMBL" id="MCGE01000021">
    <property type="protein sequence ID" value="ORZ11528.1"/>
    <property type="molecule type" value="Genomic_DNA"/>
</dbReference>
<gene>
    <name evidence="11" type="ORF">BCR42DRAFT_357014</name>
</gene>
<evidence type="ECO:0000313" key="12">
    <source>
        <dbReference type="Proteomes" id="UP000193560"/>
    </source>
</evidence>
<dbReference type="PANTHER" id="PTHR22760">
    <property type="entry name" value="GLYCOSYLTRANSFERASE"/>
    <property type="match status" value="1"/>
</dbReference>
<dbReference type="STRING" id="90262.A0A1X2I8L3"/>
<feature type="transmembrane region" description="Helical" evidence="10">
    <location>
        <begin position="330"/>
        <end position="353"/>
    </location>
</feature>
<dbReference type="Proteomes" id="UP000193560">
    <property type="component" value="Unassembled WGS sequence"/>
</dbReference>
<accession>A0A1X2I8L3</accession>
<evidence type="ECO:0000256" key="3">
    <source>
        <dbReference type="ARBA" id="ARBA00022676"/>
    </source>
</evidence>
<comment type="similarity">
    <text evidence="2">Belongs to the glycosyltransferase 22 family. PIGB subfamily.</text>
</comment>
<dbReference type="EC" id="2.4.1.-" evidence="10"/>
<keyword evidence="12" id="KW-1185">Reference proteome</keyword>
<keyword evidence="5 10" id="KW-0812">Transmembrane</keyword>
<dbReference type="InterPro" id="IPR005599">
    <property type="entry name" value="GPI_mannosylTrfase"/>
</dbReference>
<reference evidence="11 12" key="1">
    <citation type="submission" date="2016-07" db="EMBL/GenBank/DDBJ databases">
        <title>Pervasive Adenine N6-methylation of Active Genes in Fungi.</title>
        <authorList>
            <consortium name="DOE Joint Genome Institute"/>
            <person name="Mondo S.J."/>
            <person name="Dannebaum R.O."/>
            <person name="Kuo R.C."/>
            <person name="Labutti K."/>
            <person name="Haridas S."/>
            <person name="Kuo A."/>
            <person name="Salamov A."/>
            <person name="Ahrendt S.R."/>
            <person name="Lipzen A."/>
            <person name="Sullivan W."/>
            <person name="Andreopoulos W.B."/>
            <person name="Clum A."/>
            <person name="Lindquist E."/>
            <person name="Daum C."/>
            <person name="Ramamoorthy G.K."/>
            <person name="Gryganskyi A."/>
            <person name="Culley D."/>
            <person name="Magnuson J.K."/>
            <person name="James T.Y."/>
            <person name="O'Malley M.A."/>
            <person name="Stajich J.E."/>
            <person name="Spatafora J.W."/>
            <person name="Visel A."/>
            <person name="Grigoriev I.V."/>
        </authorList>
    </citation>
    <scope>NUCLEOTIDE SEQUENCE [LARGE SCALE GENOMIC DNA]</scope>
    <source>
        <strain evidence="11 12">NRRL 1336</strain>
    </source>
</reference>
<comment type="caution">
    <text evidence="11">The sequence shown here is derived from an EMBL/GenBank/DDBJ whole genome shotgun (WGS) entry which is preliminary data.</text>
</comment>
<dbReference type="Pfam" id="PF03901">
    <property type="entry name" value="Glyco_transf_22"/>
    <property type="match status" value="1"/>
</dbReference>
<feature type="transmembrane region" description="Helical" evidence="10">
    <location>
        <begin position="196"/>
        <end position="222"/>
    </location>
</feature>
<dbReference type="GO" id="GO:0006506">
    <property type="term" value="P:GPI anchor biosynthetic process"/>
    <property type="evidence" value="ECO:0007669"/>
    <property type="project" value="TreeGrafter"/>
</dbReference>
<dbReference type="AlphaFoldDB" id="A0A1X2I8L3"/>
<evidence type="ECO:0000256" key="1">
    <source>
        <dbReference type="ARBA" id="ARBA00004477"/>
    </source>
</evidence>
<feature type="transmembrane region" description="Helical" evidence="10">
    <location>
        <begin position="234"/>
        <end position="252"/>
    </location>
</feature>
<dbReference type="OrthoDB" id="416834at2759"/>
<feature type="transmembrane region" description="Helical" evidence="10">
    <location>
        <begin position="305"/>
        <end position="324"/>
    </location>
</feature>
<feature type="transmembrane region" description="Helical" evidence="10">
    <location>
        <begin position="393"/>
        <end position="411"/>
    </location>
</feature>
<dbReference type="GO" id="GO:0005789">
    <property type="term" value="C:endoplasmic reticulum membrane"/>
    <property type="evidence" value="ECO:0007669"/>
    <property type="project" value="UniProtKB-SubCell"/>
</dbReference>
<feature type="transmembrane region" description="Helical" evidence="10">
    <location>
        <begin position="137"/>
        <end position="155"/>
    </location>
</feature>
<dbReference type="PANTHER" id="PTHR22760:SF4">
    <property type="entry name" value="GPI MANNOSYLTRANSFERASE 3"/>
    <property type="match status" value="1"/>
</dbReference>